<comment type="caution">
    <text evidence="1">The sequence shown here is derived from an EMBL/GenBank/DDBJ whole genome shotgun (WGS) entry which is preliminary data.</text>
</comment>
<accession>A0A426TWI8</accession>
<reference evidence="1 2" key="1">
    <citation type="submission" date="2018-12" db="EMBL/GenBank/DDBJ databases">
        <title>Genome Sequence of Candidatus Viridilinea halotolerans isolated from saline sulfide-rich spring.</title>
        <authorList>
            <person name="Grouzdev D.S."/>
            <person name="Burganskaya E.I."/>
            <person name="Krutkina M.S."/>
            <person name="Sukhacheva M.V."/>
            <person name="Gorlenko V.M."/>
        </authorList>
    </citation>
    <scope>NUCLEOTIDE SEQUENCE [LARGE SCALE GENOMIC DNA]</scope>
    <source>
        <strain evidence="1">Chok-6</strain>
    </source>
</reference>
<proteinExistence type="predicted"/>
<protein>
    <submittedName>
        <fullName evidence="1">Uncharacterized protein</fullName>
    </submittedName>
</protein>
<dbReference type="Proteomes" id="UP000280307">
    <property type="component" value="Unassembled WGS sequence"/>
</dbReference>
<gene>
    <name evidence="1" type="ORF">EI684_14450</name>
</gene>
<sequence>MYHHKPDLQGASVEETGCILNRHGQATGWWVGDDGETIVDIRHRLVGKITLTGRIYDHRGQYLTDVVRNDQILRYREVGQ</sequence>
<evidence type="ECO:0000313" key="2">
    <source>
        <dbReference type="Proteomes" id="UP000280307"/>
    </source>
</evidence>
<organism evidence="1 2">
    <name type="scientific">Candidatus Viridilinea halotolerans</name>
    <dbReference type="NCBI Taxonomy" id="2491704"/>
    <lineage>
        <taxon>Bacteria</taxon>
        <taxon>Bacillati</taxon>
        <taxon>Chloroflexota</taxon>
        <taxon>Chloroflexia</taxon>
        <taxon>Chloroflexales</taxon>
        <taxon>Chloroflexineae</taxon>
        <taxon>Oscillochloridaceae</taxon>
        <taxon>Candidatus Viridilinea</taxon>
    </lineage>
</organism>
<dbReference type="AlphaFoldDB" id="A0A426TWI8"/>
<name>A0A426TWI8_9CHLR</name>
<evidence type="ECO:0000313" key="1">
    <source>
        <dbReference type="EMBL" id="RRR69904.1"/>
    </source>
</evidence>
<dbReference type="EMBL" id="RSAS01000576">
    <property type="protein sequence ID" value="RRR69904.1"/>
    <property type="molecule type" value="Genomic_DNA"/>
</dbReference>